<organism evidence="5 6">
    <name type="scientific">Clostridium hominis</name>
    <dbReference type="NCBI Taxonomy" id="2763036"/>
    <lineage>
        <taxon>Bacteria</taxon>
        <taxon>Bacillati</taxon>
        <taxon>Bacillota</taxon>
        <taxon>Clostridia</taxon>
        <taxon>Eubacteriales</taxon>
        <taxon>Clostridiaceae</taxon>
        <taxon>Clostridium</taxon>
    </lineage>
</organism>
<evidence type="ECO:0000313" key="5">
    <source>
        <dbReference type="EMBL" id="MBC5627502.1"/>
    </source>
</evidence>
<dbReference type="Gene3D" id="3.40.50.300">
    <property type="entry name" value="P-loop containing nucleotide triphosphate hydrolases"/>
    <property type="match status" value="1"/>
</dbReference>
<protein>
    <submittedName>
        <fullName evidence="5">Type II/IV secretion system protein</fullName>
    </submittedName>
</protein>
<dbReference type="SUPFAM" id="SSF52540">
    <property type="entry name" value="P-loop containing nucleoside triphosphate hydrolases"/>
    <property type="match status" value="1"/>
</dbReference>
<evidence type="ECO:0000259" key="4">
    <source>
        <dbReference type="PROSITE" id="PS00662"/>
    </source>
</evidence>
<dbReference type="Pfam" id="PF00437">
    <property type="entry name" value="T2SSE"/>
    <property type="match status" value="1"/>
</dbReference>
<dbReference type="InterPro" id="IPR001482">
    <property type="entry name" value="T2SS/T4SS_dom"/>
</dbReference>
<dbReference type="Proteomes" id="UP000596929">
    <property type="component" value="Unassembled WGS sequence"/>
</dbReference>
<dbReference type="PROSITE" id="PS00662">
    <property type="entry name" value="T2SP_E"/>
    <property type="match status" value="1"/>
</dbReference>
<dbReference type="PANTHER" id="PTHR30258:SF1">
    <property type="entry name" value="PROTEIN TRANSPORT PROTEIN HOFB HOMOLOG"/>
    <property type="match status" value="1"/>
</dbReference>
<evidence type="ECO:0000256" key="1">
    <source>
        <dbReference type="ARBA" id="ARBA00006611"/>
    </source>
</evidence>
<dbReference type="Gene3D" id="3.30.450.90">
    <property type="match status" value="1"/>
</dbReference>
<sequence>MINFENINIDILRKITKDDAKRLKAIPYKCENERIHIIASKVDVNMKNELKFIFDKELKIKEIDENILYGMIERLYIGLAEDVENIIIKNSIKVNASDIHFEPREKFTVVRMRIDGRLVVTNILTLDEHLKVISKLKVKSNLDITEKRRPQDGKITFKLNDKNYDLRLSFTNTIFGEKLVVRILYGQVFNYKLDSLRLTKNQMKKINEIMKVSNGLVLINGPTGSGKSTTLYTVLQEVNTEDVNITTLEDPVEVIIERINQIALNKTIDLNFAEALRSTLRQDPDIIMVGEIRDDETAVIASTAAITGHKVYSTIHTKTPREVFFRLEDMGVKNYIIKDALVGIISQRLIRTLCNDCKVLEGEVEIKAQKFNVYKKQGCNKCNFTGYKGRALVAAVHHINKEYKRKLNDLYEDDSLLSNKEMIENLKELLKEGLISCDDYNVFLEVEEIEFDYEDKYTPECKI</sequence>
<feature type="domain" description="Bacterial type II secretion system protein E" evidence="4">
    <location>
        <begin position="280"/>
        <end position="294"/>
    </location>
</feature>
<comment type="similarity">
    <text evidence="1">Belongs to the GSP E family.</text>
</comment>
<comment type="caution">
    <text evidence="5">The sequence shown here is derived from an EMBL/GenBank/DDBJ whole genome shotgun (WGS) entry which is preliminary data.</text>
</comment>
<reference evidence="5 6" key="1">
    <citation type="submission" date="2020-08" db="EMBL/GenBank/DDBJ databases">
        <title>Genome public.</title>
        <authorList>
            <person name="Liu C."/>
            <person name="Sun Q."/>
        </authorList>
    </citation>
    <scope>NUCLEOTIDE SEQUENCE [LARGE SCALE GENOMIC DNA]</scope>
    <source>
        <strain evidence="5 6">NSJ-6</strain>
    </source>
</reference>
<dbReference type="InterPro" id="IPR027417">
    <property type="entry name" value="P-loop_NTPase"/>
</dbReference>
<accession>A0ABR7D858</accession>
<keyword evidence="2" id="KW-0547">Nucleotide-binding</keyword>
<keyword evidence="6" id="KW-1185">Reference proteome</keyword>
<keyword evidence="3" id="KW-0067">ATP-binding</keyword>
<gene>
    <name evidence="5" type="ORF">H8S20_01195</name>
</gene>
<dbReference type="EMBL" id="JACOOO010000001">
    <property type="protein sequence ID" value="MBC5627502.1"/>
    <property type="molecule type" value="Genomic_DNA"/>
</dbReference>
<dbReference type="CDD" id="cd01129">
    <property type="entry name" value="PulE-GspE-like"/>
    <property type="match status" value="1"/>
</dbReference>
<evidence type="ECO:0000256" key="3">
    <source>
        <dbReference type="ARBA" id="ARBA00022840"/>
    </source>
</evidence>
<proteinExistence type="inferred from homology"/>
<name>A0ABR7D858_9CLOT</name>
<dbReference type="PANTHER" id="PTHR30258">
    <property type="entry name" value="TYPE II SECRETION SYSTEM PROTEIN GSPE-RELATED"/>
    <property type="match status" value="1"/>
</dbReference>
<dbReference type="RefSeq" id="WP_186859081.1">
    <property type="nucleotide sequence ID" value="NZ_JACOOO010000001.1"/>
</dbReference>
<evidence type="ECO:0000313" key="6">
    <source>
        <dbReference type="Proteomes" id="UP000596929"/>
    </source>
</evidence>
<evidence type="ECO:0000256" key="2">
    <source>
        <dbReference type="ARBA" id="ARBA00022741"/>
    </source>
</evidence>